<dbReference type="SUPFAM" id="SSF57850">
    <property type="entry name" value="RING/U-box"/>
    <property type="match status" value="1"/>
</dbReference>
<dbReference type="GO" id="GO:0016020">
    <property type="term" value="C:membrane"/>
    <property type="evidence" value="ECO:0007669"/>
    <property type="project" value="UniProtKB-SubCell"/>
</dbReference>
<reference evidence="10" key="1">
    <citation type="submission" date="2025-08" db="UniProtKB">
        <authorList>
            <consortium name="RefSeq"/>
        </authorList>
    </citation>
    <scope>IDENTIFICATION</scope>
</reference>
<feature type="transmembrane region" description="Helical" evidence="8">
    <location>
        <begin position="6"/>
        <end position="28"/>
    </location>
</feature>
<evidence type="ECO:0000256" key="6">
    <source>
        <dbReference type="ARBA" id="ARBA00022989"/>
    </source>
</evidence>
<dbReference type="GeneID" id="109113977"/>
<evidence type="ECO:0000256" key="1">
    <source>
        <dbReference type="ARBA" id="ARBA00004370"/>
    </source>
</evidence>
<proteinExistence type="predicted"/>
<comment type="subcellular location">
    <subcellularLocation>
        <location evidence="1">Membrane</location>
    </subcellularLocation>
</comment>
<dbReference type="Gene3D" id="3.30.40.10">
    <property type="entry name" value="Zinc/RING finger domain, C3HC4 (zinc finger)"/>
    <property type="match status" value="1"/>
</dbReference>
<dbReference type="Proteomes" id="UP000189703">
    <property type="component" value="Unplaced"/>
</dbReference>
<dbReference type="OrthoDB" id="8062037at2759"/>
<organism evidence="9 10">
    <name type="scientific">Nelumbo nucifera</name>
    <name type="common">Sacred lotus</name>
    <dbReference type="NCBI Taxonomy" id="4432"/>
    <lineage>
        <taxon>Eukaryota</taxon>
        <taxon>Viridiplantae</taxon>
        <taxon>Streptophyta</taxon>
        <taxon>Embryophyta</taxon>
        <taxon>Tracheophyta</taxon>
        <taxon>Spermatophyta</taxon>
        <taxon>Magnoliopsida</taxon>
        <taxon>Proteales</taxon>
        <taxon>Nelumbonaceae</taxon>
        <taxon>Nelumbo</taxon>
    </lineage>
</organism>
<keyword evidence="6 8" id="KW-1133">Transmembrane helix</keyword>
<dbReference type="GO" id="GO:0008270">
    <property type="term" value="F:zinc ion binding"/>
    <property type="evidence" value="ECO:0007669"/>
    <property type="project" value="UniProtKB-KW"/>
</dbReference>
<dbReference type="InParanoid" id="A0A1U8PY97"/>
<dbReference type="PANTHER" id="PTHR46539:SF1">
    <property type="entry name" value="E3 UBIQUITIN-PROTEIN LIGASE ATL42"/>
    <property type="match status" value="1"/>
</dbReference>
<gene>
    <name evidence="10" type="primary">LOC109113977</name>
</gene>
<accession>A0A1U8PY97</accession>
<evidence type="ECO:0000256" key="8">
    <source>
        <dbReference type="SAM" id="Phobius"/>
    </source>
</evidence>
<evidence type="ECO:0000313" key="10">
    <source>
        <dbReference type="RefSeq" id="XP_019051522.1"/>
    </source>
</evidence>
<keyword evidence="4" id="KW-0863">Zinc-finger</keyword>
<protein>
    <submittedName>
        <fullName evidence="10">E3 ubiquitin-protein ligase ATL42-like</fullName>
    </submittedName>
</protein>
<evidence type="ECO:0000313" key="9">
    <source>
        <dbReference type="Proteomes" id="UP000189703"/>
    </source>
</evidence>
<evidence type="ECO:0000256" key="3">
    <source>
        <dbReference type="ARBA" id="ARBA00022723"/>
    </source>
</evidence>
<dbReference type="RefSeq" id="XP_019051522.1">
    <property type="nucleotide sequence ID" value="XM_019195977.1"/>
</dbReference>
<evidence type="ECO:0000256" key="4">
    <source>
        <dbReference type="ARBA" id="ARBA00022771"/>
    </source>
</evidence>
<dbReference type="PANTHER" id="PTHR46539">
    <property type="entry name" value="E3 UBIQUITIN-PROTEIN LIGASE ATL42"/>
    <property type="match status" value="1"/>
</dbReference>
<dbReference type="KEGG" id="nnu:109113977"/>
<keyword evidence="2 8" id="KW-0812">Transmembrane</keyword>
<evidence type="ECO:0000256" key="7">
    <source>
        <dbReference type="ARBA" id="ARBA00023136"/>
    </source>
</evidence>
<dbReference type="InterPro" id="IPR013083">
    <property type="entry name" value="Znf_RING/FYVE/PHD"/>
</dbReference>
<keyword evidence="3" id="KW-0479">Metal-binding</keyword>
<keyword evidence="7 8" id="KW-0472">Membrane</keyword>
<keyword evidence="9" id="KW-1185">Reference proteome</keyword>
<dbReference type="AlphaFoldDB" id="A0A1U8PY97"/>
<evidence type="ECO:0000256" key="2">
    <source>
        <dbReference type="ARBA" id="ARBA00022692"/>
    </source>
</evidence>
<sequence>MVFHPSLAVVTAILSTMFSLTFLVLVYAKFCHFLAFDPFNPGGDNENELDRRQHRGLFRTRSRFSGIDKTIIDSLLFFRFSSLRESWEGLKCVACLSKFEDIKILWLLPKCKHAFHIDYIDFSAVHMRKIW</sequence>
<keyword evidence="5" id="KW-0862">Zinc</keyword>
<evidence type="ECO:0000256" key="5">
    <source>
        <dbReference type="ARBA" id="ARBA00022833"/>
    </source>
</evidence>
<dbReference type="OMA" id="YRATECA"/>
<name>A0A1U8PY97_NELNU</name>